<sequence length="138" mass="15494">MKKMIALIVVITTILICVTKSLYVEWVELFILIGSLTVISVIFNLFSKRQRRISSYVGSSAIIGFLVCWIFGLIDLIADHFMYYLPTGYEDGRALSLGFKIQEYSDDLFVGSVITMISVILVSFLLTTLLSKAIPKNP</sequence>
<organism evidence="2 3">
    <name type="scientific">Paenibacillus chungangensis</name>
    <dbReference type="NCBI Taxonomy" id="696535"/>
    <lineage>
        <taxon>Bacteria</taxon>
        <taxon>Bacillati</taxon>
        <taxon>Bacillota</taxon>
        <taxon>Bacilli</taxon>
        <taxon>Bacillales</taxon>
        <taxon>Paenibacillaceae</taxon>
        <taxon>Paenibacillus</taxon>
    </lineage>
</organism>
<dbReference type="Proteomes" id="UP001596989">
    <property type="component" value="Unassembled WGS sequence"/>
</dbReference>
<evidence type="ECO:0008006" key="4">
    <source>
        <dbReference type="Google" id="ProtNLM"/>
    </source>
</evidence>
<feature type="transmembrane region" description="Helical" evidence="1">
    <location>
        <begin position="53"/>
        <end position="74"/>
    </location>
</feature>
<evidence type="ECO:0000313" key="3">
    <source>
        <dbReference type="Proteomes" id="UP001596989"/>
    </source>
</evidence>
<accession>A0ABW3HSF7</accession>
<dbReference type="EMBL" id="JBHTJZ010000019">
    <property type="protein sequence ID" value="MFD0960319.1"/>
    <property type="molecule type" value="Genomic_DNA"/>
</dbReference>
<name>A0ABW3HSF7_9BACL</name>
<comment type="caution">
    <text evidence="2">The sequence shown here is derived from an EMBL/GenBank/DDBJ whole genome shotgun (WGS) entry which is preliminary data.</text>
</comment>
<keyword evidence="3" id="KW-1185">Reference proteome</keyword>
<keyword evidence="1" id="KW-1133">Transmembrane helix</keyword>
<dbReference type="RefSeq" id="WP_377564785.1">
    <property type="nucleotide sequence ID" value="NZ_JBHTJZ010000019.1"/>
</dbReference>
<gene>
    <name evidence="2" type="ORF">ACFQ2I_13085</name>
</gene>
<feature type="transmembrane region" description="Helical" evidence="1">
    <location>
        <begin position="29"/>
        <end position="46"/>
    </location>
</feature>
<feature type="transmembrane region" description="Helical" evidence="1">
    <location>
        <begin position="108"/>
        <end position="130"/>
    </location>
</feature>
<protein>
    <recommendedName>
        <fullName evidence="4">DUF4199 domain-containing protein</fullName>
    </recommendedName>
</protein>
<reference evidence="3" key="1">
    <citation type="journal article" date="2019" name="Int. J. Syst. Evol. Microbiol.">
        <title>The Global Catalogue of Microorganisms (GCM) 10K type strain sequencing project: providing services to taxonomists for standard genome sequencing and annotation.</title>
        <authorList>
            <consortium name="The Broad Institute Genomics Platform"/>
            <consortium name="The Broad Institute Genome Sequencing Center for Infectious Disease"/>
            <person name="Wu L."/>
            <person name="Ma J."/>
        </authorList>
    </citation>
    <scope>NUCLEOTIDE SEQUENCE [LARGE SCALE GENOMIC DNA]</scope>
    <source>
        <strain evidence="3">CCUG 59129</strain>
    </source>
</reference>
<evidence type="ECO:0000313" key="2">
    <source>
        <dbReference type="EMBL" id="MFD0960319.1"/>
    </source>
</evidence>
<evidence type="ECO:0000256" key="1">
    <source>
        <dbReference type="SAM" id="Phobius"/>
    </source>
</evidence>
<keyword evidence="1" id="KW-0472">Membrane</keyword>
<keyword evidence="1" id="KW-0812">Transmembrane</keyword>
<proteinExistence type="predicted"/>